<dbReference type="PANTHER" id="PTHR22946:SF12">
    <property type="entry name" value="CONIDIAL PIGMENT BIOSYNTHESIS PROTEIN AYG1 (AFU_ORTHOLOGUE AFUA_2G17550)"/>
    <property type="match status" value="1"/>
</dbReference>
<keyword evidence="3" id="KW-0378">Hydrolase</keyword>
<keyword evidence="3" id="KW-0031">Aminopeptidase</keyword>
<dbReference type="Gene3D" id="3.40.50.1820">
    <property type="entry name" value="alpha/beta hydrolase"/>
    <property type="match status" value="1"/>
</dbReference>
<reference evidence="3 4" key="1">
    <citation type="submission" date="2015-03" db="EMBL/GenBank/DDBJ databases">
        <authorList>
            <person name="Murphy D."/>
        </authorList>
    </citation>
    <scope>NUCLEOTIDE SEQUENCE [LARGE SCALE GENOMIC DNA]</scope>
    <source>
        <strain evidence="3 4">DSM 44277</strain>
    </source>
</reference>
<sequence length="440" mass="48710">MKVDFAKKTVGGFNFEFVRGLSLQAAGAAEYGECMETMLRVKNNDFNSWVTEWAATADRVAAFADREERLGNRVGARDAFQRASNYYRMAVFYAAHTDIRHTQFWQRSRDCFHRAIALMDTPLESLNIAFEGARLPAYFASGGGGRRPTLIALGGFDSTMEELYYWIGAAARGHGWNCLMFEGPGQWGALKTNPGLTFRPDYEKPVGAVVDYLCTRSDVDPDQLAIIGYSMGGYLATRGALDQRIGACIPNSLVVDCGAAARAGMKGLLKSAGFTDAALKLIMKVNAPVRWGFQHSEWTLGVRNAHEWVQVYQPYSVKDLADRYRKPMLFLFSEDDIHDAAAPSADIIVDMLDFMLALKCDRCIHLFTRAEGASSHCQMGGLSYAQAVIFDWLNHVFCAGPAPELARSATRDLFVDLFGKYGKSLGESKAKELLNVARLL</sequence>
<dbReference type="RefSeq" id="WP_085182644.1">
    <property type="nucleotide sequence ID" value="NZ_CSTD01000002.1"/>
</dbReference>
<dbReference type="PANTHER" id="PTHR22946">
    <property type="entry name" value="DIENELACTONE HYDROLASE DOMAIN-CONTAINING PROTEIN-RELATED"/>
    <property type="match status" value="1"/>
</dbReference>
<protein>
    <submittedName>
        <fullName evidence="3">Dipeptidyl aminopeptidase/ acylaminoacyl-peptidase-like protein</fullName>
    </submittedName>
</protein>
<evidence type="ECO:0000313" key="3">
    <source>
        <dbReference type="EMBL" id="CPR11303.1"/>
    </source>
</evidence>
<dbReference type="GO" id="GO:0004177">
    <property type="term" value="F:aminopeptidase activity"/>
    <property type="evidence" value="ECO:0007669"/>
    <property type="project" value="UniProtKB-KW"/>
</dbReference>
<evidence type="ECO:0000256" key="1">
    <source>
        <dbReference type="ARBA" id="ARBA00038115"/>
    </source>
</evidence>
<dbReference type="Gene3D" id="1.20.1440.110">
    <property type="entry name" value="acylaminoacyl peptidase"/>
    <property type="match status" value="1"/>
</dbReference>
<dbReference type="SUPFAM" id="SSF53474">
    <property type="entry name" value="alpha/beta-Hydrolases"/>
    <property type="match status" value="1"/>
</dbReference>
<dbReference type="OrthoDB" id="9765647at2"/>
<dbReference type="Proteomes" id="UP000198875">
    <property type="component" value="Unassembled WGS sequence"/>
</dbReference>
<dbReference type="Pfam" id="PF12697">
    <property type="entry name" value="Abhydrolase_6"/>
    <property type="match status" value="1"/>
</dbReference>
<keyword evidence="3" id="KW-0645">Protease</keyword>
<name>A0A0U0W8Y1_MYCBE</name>
<dbReference type="InterPro" id="IPR000073">
    <property type="entry name" value="AB_hydrolase_1"/>
</dbReference>
<evidence type="ECO:0000259" key="2">
    <source>
        <dbReference type="Pfam" id="PF12697"/>
    </source>
</evidence>
<gene>
    <name evidence="3" type="ORF">BN971_02583</name>
</gene>
<dbReference type="AlphaFoldDB" id="A0A0U0W8Y1"/>
<dbReference type="InterPro" id="IPR050261">
    <property type="entry name" value="FrsA_esterase"/>
</dbReference>
<comment type="similarity">
    <text evidence="1">Belongs to the AB hydrolase superfamily. FUS2 hydrolase family.</text>
</comment>
<evidence type="ECO:0000313" key="4">
    <source>
        <dbReference type="Proteomes" id="UP000198875"/>
    </source>
</evidence>
<dbReference type="InterPro" id="IPR029058">
    <property type="entry name" value="AB_hydrolase_fold"/>
</dbReference>
<proteinExistence type="inferred from homology"/>
<accession>A0A0U0W8Y1</accession>
<organism evidence="3 4">
    <name type="scientific">Mycobacterium bohemicum DSM 44277</name>
    <dbReference type="NCBI Taxonomy" id="1236609"/>
    <lineage>
        <taxon>Bacteria</taxon>
        <taxon>Bacillati</taxon>
        <taxon>Actinomycetota</taxon>
        <taxon>Actinomycetes</taxon>
        <taxon>Mycobacteriales</taxon>
        <taxon>Mycobacteriaceae</taxon>
        <taxon>Mycobacterium</taxon>
    </lineage>
</organism>
<feature type="domain" description="AB hydrolase-1" evidence="2">
    <location>
        <begin position="163"/>
        <end position="366"/>
    </location>
</feature>
<dbReference type="EMBL" id="CSTD01000002">
    <property type="protein sequence ID" value="CPR11303.1"/>
    <property type="molecule type" value="Genomic_DNA"/>
</dbReference>